<dbReference type="RefSeq" id="XP_024710893.1">
    <property type="nucleotide sequence ID" value="XM_024848408.1"/>
</dbReference>
<evidence type="ECO:0000313" key="3">
    <source>
        <dbReference type="Proteomes" id="UP000234275"/>
    </source>
</evidence>
<dbReference type="GeneID" id="36556107"/>
<dbReference type="AlphaFoldDB" id="A0A2I2GRT5"/>
<dbReference type="Gene3D" id="3.30.460.10">
    <property type="entry name" value="Beta Polymerase, domain 2"/>
    <property type="match status" value="1"/>
</dbReference>
<accession>A0A2I2GRT5</accession>
<feature type="compositionally biased region" description="Polar residues" evidence="1">
    <location>
        <begin position="1"/>
        <end position="25"/>
    </location>
</feature>
<evidence type="ECO:0000256" key="1">
    <source>
        <dbReference type="SAM" id="MobiDB-lite"/>
    </source>
</evidence>
<sequence>MTTPNPITQTPSYDPLQTTHISTRPQKPIEIIDPNPTWPHTFTLISQRIQSALGPTLLSIEHVGSTSVPSLPAKDVIDIDILVEDPSAEESYIPALEALGFQFLIREEHWHRHRLLGLEDPYVNLHVFGPESLEAIRHRLFRDWLRSHPEDRDLYAKAKREAAAESRAMGETVMQYNDRKEPVIRDILRRVYEANGMLE</sequence>
<dbReference type="EMBL" id="MSFO01000001">
    <property type="protein sequence ID" value="PLB55591.1"/>
    <property type="molecule type" value="Genomic_DNA"/>
</dbReference>
<proteinExistence type="predicted"/>
<evidence type="ECO:0000313" key="2">
    <source>
        <dbReference type="EMBL" id="PLB55591.1"/>
    </source>
</evidence>
<dbReference type="SUPFAM" id="SSF81301">
    <property type="entry name" value="Nucleotidyltransferase"/>
    <property type="match status" value="1"/>
</dbReference>
<dbReference type="STRING" id="1392250.A0A2I2GRT5"/>
<name>A0A2I2GRT5_9EURO</name>
<keyword evidence="3" id="KW-1185">Reference proteome</keyword>
<comment type="caution">
    <text evidence="2">The sequence shown here is derived from an EMBL/GenBank/DDBJ whole genome shotgun (WGS) entry which is preliminary data.</text>
</comment>
<dbReference type="PANTHER" id="PTHR34822">
    <property type="entry name" value="GRPB DOMAIN PROTEIN (AFU_ORTHOLOGUE AFUA_1G01530)"/>
    <property type="match status" value="1"/>
</dbReference>
<dbReference type="InterPro" id="IPR007344">
    <property type="entry name" value="GrpB/CoaE"/>
</dbReference>
<dbReference type="Proteomes" id="UP000234275">
    <property type="component" value="Unassembled WGS sequence"/>
</dbReference>
<protein>
    <submittedName>
        <fullName evidence="2">GrpB domain protein</fullName>
    </submittedName>
</protein>
<dbReference type="InterPro" id="IPR043519">
    <property type="entry name" value="NT_sf"/>
</dbReference>
<dbReference type="PANTHER" id="PTHR34822:SF1">
    <property type="entry name" value="GRPB FAMILY PROTEIN"/>
    <property type="match status" value="1"/>
</dbReference>
<dbReference type="OrthoDB" id="630895at2759"/>
<gene>
    <name evidence="2" type="ORF">P170DRAFT_433109</name>
</gene>
<dbReference type="VEuPathDB" id="FungiDB:P170DRAFT_433109"/>
<feature type="region of interest" description="Disordered" evidence="1">
    <location>
        <begin position="1"/>
        <end position="26"/>
    </location>
</feature>
<reference evidence="2 3" key="1">
    <citation type="submission" date="2016-12" db="EMBL/GenBank/DDBJ databases">
        <title>The genomes of Aspergillus section Nigri reveals drivers in fungal speciation.</title>
        <authorList>
            <consortium name="DOE Joint Genome Institute"/>
            <person name="Vesth T.C."/>
            <person name="Nybo J."/>
            <person name="Theobald S."/>
            <person name="Brandl J."/>
            <person name="Frisvad J.C."/>
            <person name="Nielsen K.F."/>
            <person name="Lyhne E.K."/>
            <person name="Kogle M.E."/>
            <person name="Kuo A."/>
            <person name="Riley R."/>
            <person name="Clum A."/>
            <person name="Nolan M."/>
            <person name="Lipzen A."/>
            <person name="Salamov A."/>
            <person name="Henrissat B."/>
            <person name="Wiebenga A."/>
            <person name="De Vries R.P."/>
            <person name="Grigoriev I.V."/>
            <person name="Mortensen U.H."/>
            <person name="Andersen M.R."/>
            <person name="Baker S.E."/>
        </authorList>
    </citation>
    <scope>NUCLEOTIDE SEQUENCE [LARGE SCALE GENOMIC DNA]</scope>
    <source>
        <strain evidence="2 3">IBT 23096</strain>
    </source>
</reference>
<organism evidence="2 3">
    <name type="scientific">Aspergillus steynii IBT 23096</name>
    <dbReference type="NCBI Taxonomy" id="1392250"/>
    <lineage>
        <taxon>Eukaryota</taxon>
        <taxon>Fungi</taxon>
        <taxon>Dikarya</taxon>
        <taxon>Ascomycota</taxon>
        <taxon>Pezizomycotina</taxon>
        <taxon>Eurotiomycetes</taxon>
        <taxon>Eurotiomycetidae</taxon>
        <taxon>Eurotiales</taxon>
        <taxon>Aspergillaceae</taxon>
        <taxon>Aspergillus</taxon>
        <taxon>Aspergillus subgen. Circumdati</taxon>
    </lineage>
</organism>
<dbReference type="Pfam" id="PF04229">
    <property type="entry name" value="GrpB"/>
    <property type="match status" value="1"/>
</dbReference>